<dbReference type="OrthoDB" id="9803968at2"/>
<feature type="domain" description="Phospholipid/glycerol acyltransferase" evidence="8">
    <location>
        <begin position="456"/>
        <end position="572"/>
    </location>
</feature>
<keyword evidence="6 7" id="KW-0472">Membrane</keyword>
<dbReference type="GO" id="GO:0022857">
    <property type="term" value="F:transmembrane transporter activity"/>
    <property type="evidence" value="ECO:0007669"/>
    <property type="project" value="InterPro"/>
</dbReference>
<evidence type="ECO:0000256" key="3">
    <source>
        <dbReference type="ARBA" id="ARBA00022475"/>
    </source>
</evidence>
<dbReference type="Pfam" id="PF07690">
    <property type="entry name" value="MFS_1"/>
    <property type="match status" value="1"/>
</dbReference>
<dbReference type="CDD" id="cd06173">
    <property type="entry name" value="MFS_MefA_like"/>
    <property type="match status" value="1"/>
</dbReference>
<dbReference type="EMBL" id="FO203512">
    <property type="protein sequence ID" value="CCK75294.1"/>
    <property type="molecule type" value="Genomic_DNA"/>
</dbReference>
<dbReference type="Gene3D" id="1.20.1250.20">
    <property type="entry name" value="MFS general substrate transporter like domains"/>
    <property type="match status" value="1"/>
</dbReference>
<evidence type="ECO:0000313" key="10">
    <source>
        <dbReference type="Proteomes" id="UP000032749"/>
    </source>
</evidence>
<feature type="transmembrane region" description="Helical" evidence="7">
    <location>
        <begin position="53"/>
        <end position="73"/>
    </location>
</feature>
<dbReference type="STRING" id="698738.OLEAN_C11180"/>
<evidence type="ECO:0000256" key="5">
    <source>
        <dbReference type="ARBA" id="ARBA00022989"/>
    </source>
</evidence>
<evidence type="ECO:0000313" key="9">
    <source>
        <dbReference type="EMBL" id="CCK75294.1"/>
    </source>
</evidence>
<evidence type="ECO:0000259" key="8">
    <source>
        <dbReference type="SMART" id="SM00563"/>
    </source>
</evidence>
<evidence type="ECO:0000256" key="2">
    <source>
        <dbReference type="ARBA" id="ARBA00022448"/>
    </source>
</evidence>
<name>R4YSV8_OLEAN</name>
<dbReference type="SMART" id="SM00563">
    <property type="entry name" value="PlsC"/>
    <property type="match status" value="1"/>
</dbReference>
<feature type="transmembrane region" description="Helical" evidence="7">
    <location>
        <begin position="175"/>
        <end position="196"/>
    </location>
</feature>
<feature type="transmembrane region" description="Helical" evidence="7">
    <location>
        <begin position="337"/>
        <end position="359"/>
    </location>
</feature>
<keyword evidence="10" id="KW-1185">Reference proteome</keyword>
<dbReference type="GO" id="GO:0016746">
    <property type="term" value="F:acyltransferase activity"/>
    <property type="evidence" value="ECO:0007669"/>
    <property type="project" value="InterPro"/>
</dbReference>
<dbReference type="GO" id="GO:0005886">
    <property type="term" value="C:plasma membrane"/>
    <property type="evidence" value="ECO:0007669"/>
    <property type="project" value="UniProtKB-SubCell"/>
</dbReference>
<protein>
    <submittedName>
        <fullName evidence="9">Permease of the major facilitator superfamily protein</fullName>
    </submittedName>
</protein>
<reference evidence="9 10" key="1">
    <citation type="journal article" date="2013" name="Nat. Commun.">
        <title>Genome sequence and functional genomic analysis of the oil-degrading bacterium Oleispira antarctica.</title>
        <authorList>
            <person name="Kube M."/>
            <person name="Chernikova T.N."/>
            <person name="Al-Ramahi Y."/>
            <person name="Beloqui A."/>
            <person name="Lopez-Cortez N."/>
            <person name="Guazzaroni M.E."/>
            <person name="Heipieper H.J."/>
            <person name="Klages S."/>
            <person name="Kotsyurbenko O.R."/>
            <person name="Langer I."/>
            <person name="Nechitaylo T.Y."/>
            <person name="Lunsdorf H."/>
            <person name="Fernandez M."/>
            <person name="Juarez S."/>
            <person name="Ciordia S."/>
            <person name="Singer A."/>
            <person name="Kagan O."/>
            <person name="Egorova O."/>
            <person name="Petit P.A."/>
            <person name="Stogios P."/>
            <person name="Kim Y."/>
            <person name="Tchigvintsev A."/>
            <person name="Flick R."/>
            <person name="Denaro R."/>
            <person name="Genovese M."/>
            <person name="Albar J.P."/>
            <person name="Reva O.N."/>
            <person name="Martinez-Gomariz M."/>
            <person name="Tran H."/>
            <person name="Ferrer M."/>
            <person name="Savchenko A."/>
            <person name="Yakunin A.F."/>
            <person name="Yakimov M.M."/>
            <person name="Golyshina O.V."/>
            <person name="Reinhardt R."/>
            <person name="Golyshin P.N."/>
        </authorList>
    </citation>
    <scope>NUCLEOTIDE SEQUENCE [LARGE SCALE GENOMIC DNA]</scope>
</reference>
<dbReference type="PANTHER" id="PTHR43266:SF2">
    <property type="entry name" value="MAJOR FACILITATOR SUPERFAMILY (MFS) PROFILE DOMAIN-CONTAINING PROTEIN"/>
    <property type="match status" value="1"/>
</dbReference>
<dbReference type="HOGENOM" id="CLU_029603_0_0_6"/>
<dbReference type="AlphaFoldDB" id="R4YSV8"/>
<dbReference type="PATRIC" id="fig|698738.3.peg.1162"/>
<feature type="transmembrane region" description="Helical" evidence="7">
    <location>
        <begin position="295"/>
        <end position="317"/>
    </location>
</feature>
<evidence type="ECO:0000256" key="6">
    <source>
        <dbReference type="ARBA" id="ARBA00023136"/>
    </source>
</evidence>
<dbReference type="SUPFAM" id="SSF69593">
    <property type="entry name" value="Glycerol-3-phosphate (1)-acyltransferase"/>
    <property type="match status" value="1"/>
</dbReference>
<feature type="transmembrane region" description="Helical" evidence="7">
    <location>
        <begin position="85"/>
        <end position="106"/>
    </location>
</feature>
<comment type="subcellular location">
    <subcellularLocation>
        <location evidence="1">Cell membrane</location>
        <topology evidence="1">Multi-pass membrane protein</topology>
    </subcellularLocation>
</comment>
<feature type="transmembrane region" description="Helical" evidence="7">
    <location>
        <begin position="146"/>
        <end position="169"/>
    </location>
</feature>
<dbReference type="InterPro" id="IPR011701">
    <property type="entry name" value="MFS"/>
</dbReference>
<dbReference type="InterPro" id="IPR036259">
    <property type="entry name" value="MFS_trans_sf"/>
</dbReference>
<dbReference type="CDD" id="cd07989">
    <property type="entry name" value="LPLAT_AGPAT-like"/>
    <property type="match status" value="1"/>
</dbReference>
<dbReference type="Proteomes" id="UP000032749">
    <property type="component" value="Chromosome"/>
</dbReference>
<sequence>MSQQGQFSLLNKRRFLPYFLTQALGAFNDNLYKNALLLLIAFGGISAQSDSALLTNLAAGLFILPFFLFSPVAGQIADKLEKSQLIRWVKGLEVIIMSLAATAIFMGNIWMMMVLLFLMGMQSAIFGPVKFALLPQQLNDEELVGGNALVEMGTFLAILIGTITAGIFFDFEQGQYWIAGGIVFFAILGFLSSQFIPRAAANDPHLKINWNPFTEMVNTLGQARENRSVYLSIMAISWFWFIGASYLTQFPNFARDYLGGSTQVVTLLLTLFSLGVAMGSLLCEKLSGHKIELGIVPIGSIGMSIFGIDLYFSVSGIQVIDGMSAMAFIQQAENWRLMFDIAMVSAFGGLFVVPLQALIQHRSDDKNRAQIIAANNMFNAIFMVASAAIGILALVVIELTIPEYFLVLALMNIVVALYVYSRVPEFVLRFFIWMLGHTLYRVQDKGLENIPETGPVVLVCNHVSFVDAMLIAGTYHRPIRFVMDRSIAEMTGLKTFFKIAKTIPICSPKANIDVYENAFKRIKKELESGEIICIFPEGKLTADGEVDTFKSGIERILKESPVPVVPMALGGMWGSVFSHKDGHALTKRPRRFWSKVTLTAAPFQSADSVSAASLERDVKALLRESS</sequence>
<feature type="transmembrane region" description="Helical" evidence="7">
    <location>
        <begin position="401"/>
        <end position="419"/>
    </location>
</feature>
<gene>
    <name evidence="9" type="ORF">OLEAN_C11180</name>
</gene>
<evidence type="ECO:0000256" key="7">
    <source>
        <dbReference type="SAM" id="Phobius"/>
    </source>
</evidence>
<feature type="transmembrane region" description="Helical" evidence="7">
    <location>
        <begin position="112"/>
        <end position="134"/>
    </location>
</feature>
<keyword evidence="4 7" id="KW-0812">Transmembrane</keyword>
<dbReference type="InterPro" id="IPR002123">
    <property type="entry name" value="Plipid/glycerol_acylTrfase"/>
</dbReference>
<keyword evidence="3" id="KW-1003">Cell membrane</keyword>
<feature type="transmembrane region" description="Helical" evidence="7">
    <location>
        <begin position="229"/>
        <end position="248"/>
    </location>
</feature>
<dbReference type="Pfam" id="PF01553">
    <property type="entry name" value="Acyltransferase"/>
    <property type="match status" value="1"/>
</dbReference>
<proteinExistence type="predicted"/>
<organism evidence="9 10">
    <name type="scientific">Oleispira antarctica RB-8</name>
    <dbReference type="NCBI Taxonomy" id="698738"/>
    <lineage>
        <taxon>Bacteria</taxon>
        <taxon>Pseudomonadati</taxon>
        <taxon>Pseudomonadota</taxon>
        <taxon>Gammaproteobacteria</taxon>
        <taxon>Oceanospirillales</taxon>
        <taxon>Oceanospirillaceae</taxon>
        <taxon>Oleispira</taxon>
    </lineage>
</organism>
<evidence type="ECO:0000256" key="1">
    <source>
        <dbReference type="ARBA" id="ARBA00004651"/>
    </source>
</evidence>
<dbReference type="KEGG" id="oai:OLEAN_C11180"/>
<keyword evidence="2" id="KW-0813">Transport</keyword>
<accession>R4YSV8</accession>
<feature type="transmembrane region" description="Helical" evidence="7">
    <location>
        <begin position="371"/>
        <end position="395"/>
    </location>
</feature>
<dbReference type="SUPFAM" id="SSF103473">
    <property type="entry name" value="MFS general substrate transporter"/>
    <property type="match status" value="1"/>
</dbReference>
<feature type="transmembrane region" description="Helical" evidence="7">
    <location>
        <begin position="260"/>
        <end position="283"/>
    </location>
</feature>
<dbReference type="PANTHER" id="PTHR43266">
    <property type="entry name" value="MACROLIDE-EFFLUX PROTEIN"/>
    <property type="match status" value="1"/>
</dbReference>
<keyword evidence="5 7" id="KW-1133">Transmembrane helix</keyword>
<evidence type="ECO:0000256" key="4">
    <source>
        <dbReference type="ARBA" id="ARBA00022692"/>
    </source>
</evidence>